<sequence length="415" mass="46121">MSAFRLWMDGWIGCSFAFGFCSCIFASALYAMSPIGSSLTDGWVHPGNVLVLLMLIGPDIIQISLAQLSGCVFTPVAFSFGWVAYSFKNLSLVFSQNKLVPEPDFSSIVINGQTGYTRDNHSWVLSRILRDFDYWKPEPIENRLREVLTEATNRDTEKARQDGRDPPPPREQAGLCVSIFRTSPGREAGVPVTDWLYYSGIVVAIIQLGISVIPSAVHNEWAILVVTGSGILLAFATGALPQWKMEKWGHIRTPNKTVILTRGNGAQHALVIVGDENFLDLEKLAVSGPKGSLLTRFCTVPLALLWIAHLFTVLGIKEDPWFLLAIGGIGMLHSVVVAGLPRRPEALGLHLDFEACIAQPKVMLTLKEVERRYPNIGASMLSTFFPGRLRREEEMWWNATPHERTLQELWDACDL</sequence>
<evidence type="ECO:0000313" key="4">
    <source>
        <dbReference type="Proteomes" id="UP000054549"/>
    </source>
</evidence>
<evidence type="ECO:0000256" key="2">
    <source>
        <dbReference type="SAM" id="Phobius"/>
    </source>
</evidence>
<feature type="transmembrane region" description="Helical" evidence="2">
    <location>
        <begin position="221"/>
        <end position="240"/>
    </location>
</feature>
<dbReference type="InParanoid" id="A0A0C2T094"/>
<accession>A0A0C2T094</accession>
<dbReference type="OrthoDB" id="1937642at2759"/>
<feature type="transmembrane region" description="Helical" evidence="2">
    <location>
        <begin position="60"/>
        <end position="85"/>
    </location>
</feature>
<dbReference type="HOGENOM" id="CLU_034489_0_0_1"/>
<gene>
    <name evidence="3" type="ORF">M378DRAFT_184426</name>
</gene>
<feature type="transmembrane region" description="Helical" evidence="2">
    <location>
        <begin position="321"/>
        <end position="340"/>
    </location>
</feature>
<feature type="compositionally biased region" description="Basic and acidic residues" evidence="1">
    <location>
        <begin position="147"/>
        <end position="168"/>
    </location>
</feature>
<keyword evidence="2" id="KW-1133">Transmembrane helix</keyword>
<proteinExistence type="predicted"/>
<name>A0A0C2T094_AMAMK</name>
<keyword evidence="4" id="KW-1185">Reference proteome</keyword>
<dbReference type="AlphaFoldDB" id="A0A0C2T094"/>
<protein>
    <submittedName>
        <fullName evidence="3">Uncharacterized protein</fullName>
    </submittedName>
</protein>
<dbReference type="PROSITE" id="PS51257">
    <property type="entry name" value="PROKAR_LIPOPROTEIN"/>
    <property type="match status" value="1"/>
</dbReference>
<feature type="region of interest" description="Disordered" evidence="1">
    <location>
        <begin position="147"/>
        <end position="172"/>
    </location>
</feature>
<feature type="transmembrane region" description="Helical" evidence="2">
    <location>
        <begin position="195"/>
        <end position="215"/>
    </location>
</feature>
<dbReference type="STRING" id="946122.A0A0C2T094"/>
<dbReference type="EMBL" id="KN818226">
    <property type="protein sequence ID" value="KIL69225.1"/>
    <property type="molecule type" value="Genomic_DNA"/>
</dbReference>
<evidence type="ECO:0000313" key="3">
    <source>
        <dbReference type="EMBL" id="KIL69225.1"/>
    </source>
</evidence>
<evidence type="ECO:0000256" key="1">
    <source>
        <dbReference type="SAM" id="MobiDB-lite"/>
    </source>
</evidence>
<feature type="transmembrane region" description="Helical" evidence="2">
    <location>
        <begin position="293"/>
        <end position="315"/>
    </location>
</feature>
<keyword evidence="2" id="KW-0812">Transmembrane</keyword>
<organism evidence="3 4">
    <name type="scientific">Amanita muscaria (strain Koide BX008)</name>
    <dbReference type="NCBI Taxonomy" id="946122"/>
    <lineage>
        <taxon>Eukaryota</taxon>
        <taxon>Fungi</taxon>
        <taxon>Dikarya</taxon>
        <taxon>Basidiomycota</taxon>
        <taxon>Agaricomycotina</taxon>
        <taxon>Agaricomycetes</taxon>
        <taxon>Agaricomycetidae</taxon>
        <taxon>Agaricales</taxon>
        <taxon>Pluteineae</taxon>
        <taxon>Amanitaceae</taxon>
        <taxon>Amanita</taxon>
    </lineage>
</organism>
<reference evidence="3 4" key="1">
    <citation type="submission" date="2014-04" db="EMBL/GenBank/DDBJ databases">
        <title>Evolutionary Origins and Diversification of the Mycorrhizal Mutualists.</title>
        <authorList>
            <consortium name="DOE Joint Genome Institute"/>
            <consortium name="Mycorrhizal Genomics Consortium"/>
            <person name="Kohler A."/>
            <person name="Kuo A."/>
            <person name="Nagy L.G."/>
            <person name="Floudas D."/>
            <person name="Copeland A."/>
            <person name="Barry K.W."/>
            <person name="Cichocki N."/>
            <person name="Veneault-Fourrey C."/>
            <person name="LaButti K."/>
            <person name="Lindquist E.A."/>
            <person name="Lipzen A."/>
            <person name="Lundell T."/>
            <person name="Morin E."/>
            <person name="Murat C."/>
            <person name="Riley R."/>
            <person name="Ohm R."/>
            <person name="Sun H."/>
            <person name="Tunlid A."/>
            <person name="Henrissat B."/>
            <person name="Grigoriev I.V."/>
            <person name="Hibbett D.S."/>
            <person name="Martin F."/>
        </authorList>
    </citation>
    <scope>NUCLEOTIDE SEQUENCE [LARGE SCALE GENOMIC DNA]</scope>
    <source>
        <strain evidence="3 4">Koide BX008</strain>
    </source>
</reference>
<feature type="transmembrane region" description="Helical" evidence="2">
    <location>
        <begin position="12"/>
        <end position="32"/>
    </location>
</feature>
<keyword evidence="2" id="KW-0472">Membrane</keyword>
<dbReference type="Proteomes" id="UP000054549">
    <property type="component" value="Unassembled WGS sequence"/>
</dbReference>